<comment type="cofactor">
    <cofactor evidence="10">
        <name>Mg(2+)</name>
        <dbReference type="ChEBI" id="CHEBI:18420"/>
    </cofactor>
    <text evidence="10">Binds 1 Mg(2+) ion per subunit.</text>
</comment>
<feature type="binding site" evidence="10">
    <location>
        <begin position="331"/>
        <end position="333"/>
    </location>
    <ligand>
        <name>substrate</name>
        <note>ligand shared with subunit alpha</note>
    </ligand>
</feature>
<dbReference type="PANTHER" id="PTHR11815:SF10">
    <property type="entry name" value="SUCCINATE--COA LIGASE [GDP-FORMING] SUBUNIT BETA, MITOCHONDRIAL"/>
    <property type="match status" value="1"/>
</dbReference>
<dbReference type="PANTHER" id="PTHR11815">
    <property type="entry name" value="SUCCINYL-COA SYNTHETASE BETA CHAIN"/>
    <property type="match status" value="1"/>
</dbReference>
<evidence type="ECO:0000256" key="8">
    <source>
        <dbReference type="ARBA" id="ARBA00052241"/>
    </source>
</evidence>
<feature type="binding site" evidence="10">
    <location>
        <position position="223"/>
    </location>
    <ligand>
        <name>Mg(2+)</name>
        <dbReference type="ChEBI" id="CHEBI:18420"/>
    </ligand>
</feature>
<dbReference type="NCBIfam" id="NF001913">
    <property type="entry name" value="PRK00696.1"/>
    <property type="match status" value="1"/>
</dbReference>
<evidence type="ECO:0000256" key="6">
    <source>
        <dbReference type="ARBA" id="ARBA00022840"/>
    </source>
</evidence>
<evidence type="ECO:0000256" key="2">
    <source>
        <dbReference type="ARBA" id="ARBA00022532"/>
    </source>
</evidence>
<organism evidence="12 13">
    <name type="scientific">Shinella kummerowiae</name>
    <dbReference type="NCBI Taxonomy" id="417745"/>
    <lineage>
        <taxon>Bacteria</taxon>
        <taxon>Pseudomonadati</taxon>
        <taxon>Pseudomonadota</taxon>
        <taxon>Alphaproteobacteria</taxon>
        <taxon>Hyphomicrobiales</taxon>
        <taxon>Rhizobiaceae</taxon>
        <taxon>Shinella</taxon>
    </lineage>
</organism>
<dbReference type="InterPro" id="IPR013815">
    <property type="entry name" value="ATP_grasp_subdomain_1"/>
</dbReference>
<dbReference type="GO" id="GO:0006099">
    <property type="term" value="P:tricarboxylic acid cycle"/>
    <property type="evidence" value="ECO:0007669"/>
    <property type="project" value="UniProtKB-UniRule"/>
</dbReference>
<accession>A0A6N8SEW2</accession>
<dbReference type="Gene3D" id="3.30.470.20">
    <property type="entry name" value="ATP-grasp fold, B domain"/>
    <property type="match status" value="1"/>
</dbReference>
<proteinExistence type="inferred from homology"/>
<dbReference type="InterPro" id="IPR005809">
    <property type="entry name" value="Succ_CoA_ligase-like_bsu"/>
</dbReference>
<dbReference type="NCBIfam" id="TIGR01016">
    <property type="entry name" value="sucCoAbeta"/>
    <property type="match status" value="1"/>
</dbReference>
<comment type="similarity">
    <text evidence="1 10">Belongs to the succinate/malate CoA ligase beta subunit family.</text>
</comment>
<dbReference type="EC" id="6.2.1.5" evidence="10"/>
<comment type="pathway">
    <text evidence="9">One-carbon metabolism; formaldehyde assimilation via serine pathway.</text>
</comment>
<evidence type="ECO:0000256" key="4">
    <source>
        <dbReference type="ARBA" id="ARBA00022723"/>
    </source>
</evidence>
<dbReference type="InterPro" id="IPR011761">
    <property type="entry name" value="ATP-grasp"/>
</dbReference>
<comment type="catalytic activity">
    <reaction evidence="8">
        <text>(S)-malate + ATP + CoA = (S)-malyl-CoA + ADP + phosphate</text>
        <dbReference type="Rhea" id="RHEA:26193"/>
        <dbReference type="ChEBI" id="CHEBI:15589"/>
        <dbReference type="ChEBI" id="CHEBI:30616"/>
        <dbReference type="ChEBI" id="CHEBI:43474"/>
        <dbReference type="ChEBI" id="CHEBI:57287"/>
        <dbReference type="ChEBI" id="CHEBI:57317"/>
        <dbReference type="ChEBI" id="CHEBI:456216"/>
        <dbReference type="EC" id="6.2.1.9"/>
    </reaction>
</comment>
<comment type="function">
    <text evidence="10">Succinyl-CoA synthetase functions in the citric acid cycle (TCA), coupling the hydrolysis of succinyl-CoA to the synthesis of either ATP or GTP and thus represents the only step of substrate-level phosphorylation in the TCA. The beta subunit provides nucleotide specificity of the enzyme and binds the substrate succinate, while the binding sites for coenzyme A and phosphate are found in the alpha subunit.</text>
</comment>
<keyword evidence="3 10" id="KW-0436">Ligase</keyword>
<keyword evidence="13" id="KW-1185">Reference proteome</keyword>
<feature type="binding site" evidence="10">
    <location>
        <position position="112"/>
    </location>
    <ligand>
        <name>ATP</name>
        <dbReference type="ChEBI" id="CHEBI:30616"/>
    </ligand>
</feature>
<dbReference type="EMBL" id="WUMK01000008">
    <property type="protein sequence ID" value="MXN47614.1"/>
    <property type="molecule type" value="Genomic_DNA"/>
</dbReference>
<evidence type="ECO:0000256" key="10">
    <source>
        <dbReference type="HAMAP-Rule" id="MF_00558"/>
    </source>
</evidence>
<dbReference type="UniPathway" id="UPA00223">
    <property type="reaction ID" value="UER00999"/>
</dbReference>
<dbReference type="InterPro" id="IPR016102">
    <property type="entry name" value="Succinyl-CoA_synth-like"/>
</dbReference>
<feature type="binding site" evidence="10">
    <location>
        <position position="117"/>
    </location>
    <ligand>
        <name>ATP</name>
        <dbReference type="ChEBI" id="CHEBI:30616"/>
    </ligand>
</feature>
<evidence type="ECO:0000313" key="13">
    <source>
        <dbReference type="Proteomes" id="UP000435802"/>
    </source>
</evidence>
<keyword evidence="6 10" id="KW-0067">ATP-binding</keyword>
<dbReference type="PROSITE" id="PS01217">
    <property type="entry name" value="SUCCINYL_COA_LIG_3"/>
    <property type="match status" value="1"/>
</dbReference>
<dbReference type="InterPro" id="IPR005811">
    <property type="entry name" value="SUCC_ACL_C"/>
</dbReference>
<reference evidence="12 13" key="1">
    <citation type="submission" date="2019-12" db="EMBL/GenBank/DDBJ databases">
        <title>Shinella kummerowiae sp. nov., a symbiotic bacterium isolated from root nodules of the herbal legume Kummerowia stipulacea.</title>
        <authorList>
            <person name="Gao J."/>
        </authorList>
    </citation>
    <scope>NUCLEOTIDE SEQUENCE [LARGE SCALE GENOMIC DNA]</scope>
    <source>
        <strain evidence="12 13">CCBAU 25048</strain>
    </source>
</reference>
<dbReference type="RefSeq" id="WP_160861139.1">
    <property type="nucleotide sequence ID" value="NZ_WUMK01000008.1"/>
</dbReference>
<dbReference type="Pfam" id="PF00549">
    <property type="entry name" value="Ligase_CoA"/>
    <property type="match status" value="1"/>
</dbReference>
<feature type="binding site" evidence="10">
    <location>
        <position position="209"/>
    </location>
    <ligand>
        <name>Mg(2+)</name>
        <dbReference type="ChEBI" id="CHEBI:18420"/>
    </ligand>
</feature>
<dbReference type="OrthoDB" id="9802602at2"/>
<comment type="subunit">
    <text evidence="10">Heterotetramer of two alpha and two beta subunits.</text>
</comment>
<dbReference type="AlphaFoldDB" id="A0A6N8SEW2"/>
<dbReference type="PIRSF" id="PIRSF001554">
    <property type="entry name" value="SucCS_beta"/>
    <property type="match status" value="1"/>
</dbReference>
<dbReference type="GO" id="GO:0005829">
    <property type="term" value="C:cytosol"/>
    <property type="evidence" value="ECO:0007669"/>
    <property type="project" value="TreeGrafter"/>
</dbReference>
<dbReference type="InterPro" id="IPR013650">
    <property type="entry name" value="ATP-grasp_succ-CoA_synth-type"/>
</dbReference>
<protein>
    <recommendedName>
        <fullName evidence="10">Succinate--CoA ligase [ADP-forming] subunit beta</fullName>
        <ecNumber evidence="10">6.2.1.5</ecNumber>
    </recommendedName>
    <alternativeName>
        <fullName evidence="10">Succinyl-CoA synthetase subunit beta</fullName>
        <shortName evidence="10">SCS-beta</shortName>
    </alternativeName>
</protein>
<dbReference type="GO" id="GO:0050074">
    <property type="term" value="F:malate-CoA ligase activity"/>
    <property type="evidence" value="ECO:0007669"/>
    <property type="project" value="UniProtKB-EC"/>
</dbReference>
<evidence type="ECO:0000256" key="1">
    <source>
        <dbReference type="ARBA" id="ARBA00009182"/>
    </source>
</evidence>
<evidence type="ECO:0000313" key="12">
    <source>
        <dbReference type="EMBL" id="MXN47614.1"/>
    </source>
</evidence>
<evidence type="ECO:0000259" key="11">
    <source>
        <dbReference type="PROSITE" id="PS50975"/>
    </source>
</evidence>
<keyword evidence="4 10" id="KW-0479">Metal-binding</keyword>
<dbReference type="PROSITE" id="PS50975">
    <property type="entry name" value="ATP_GRASP"/>
    <property type="match status" value="1"/>
</dbReference>
<evidence type="ECO:0000256" key="7">
    <source>
        <dbReference type="ARBA" id="ARBA00022842"/>
    </source>
</evidence>
<feature type="binding site" evidence="10">
    <location>
        <position position="274"/>
    </location>
    <ligand>
        <name>substrate</name>
        <note>ligand shared with subunit alpha</note>
    </ligand>
</feature>
<feature type="binding site" evidence="10">
    <location>
        <position position="46"/>
    </location>
    <ligand>
        <name>ATP</name>
        <dbReference type="ChEBI" id="CHEBI:30616"/>
    </ligand>
</feature>
<dbReference type="Proteomes" id="UP000435802">
    <property type="component" value="Unassembled WGS sequence"/>
</dbReference>
<dbReference type="SUPFAM" id="SSF52210">
    <property type="entry name" value="Succinyl-CoA synthetase domains"/>
    <property type="match status" value="1"/>
</dbReference>
<dbReference type="GO" id="GO:0006104">
    <property type="term" value="P:succinyl-CoA metabolic process"/>
    <property type="evidence" value="ECO:0007669"/>
    <property type="project" value="TreeGrafter"/>
</dbReference>
<keyword evidence="7 10" id="KW-0460">Magnesium</keyword>
<dbReference type="InterPro" id="IPR017866">
    <property type="entry name" value="Succ-CoA_synthase_bsu_CS"/>
</dbReference>
<dbReference type="FunFam" id="3.40.50.261:FF:000001">
    <property type="entry name" value="Succinate--CoA ligase [ADP-forming] subunit beta"/>
    <property type="match status" value="1"/>
</dbReference>
<evidence type="ECO:0000256" key="9">
    <source>
        <dbReference type="ARBA" id="ARBA00060690"/>
    </source>
</evidence>
<evidence type="ECO:0000256" key="3">
    <source>
        <dbReference type="ARBA" id="ARBA00022598"/>
    </source>
</evidence>
<feature type="binding site" evidence="10">
    <location>
        <begin position="53"/>
        <end position="55"/>
    </location>
    <ligand>
        <name>ATP</name>
        <dbReference type="ChEBI" id="CHEBI:30616"/>
    </ligand>
</feature>
<comment type="catalytic activity">
    <reaction evidence="10">
        <text>GTP + succinate + CoA = succinyl-CoA + GDP + phosphate</text>
        <dbReference type="Rhea" id="RHEA:22120"/>
        <dbReference type="ChEBI" id="CHEBI:30031"/>
        <dbReference type="ChEBI" id="CHEBI:37565"/>
        <dbReference type="ChEBI" id="CHEBI:43474"/>
        <dbReference type="ChEBI" id="CHEBI:57287"/>
        <dbReference type="ChEBI" id="CHEBI:57292"/>
        <dbReference type="ChEBI" id="CHEBI:58189"/>
    </reaction>
</comment>
<dbReference type="FunFam" id="3.30.1490.20:FF:000002">
    <property type="entry name" value="Succinate--CoA ligase [ADP-forming] subunit beta"/>
    <property type="match status" value="1"/>
</dbReference>
<gene>
    <name evidence="10 12" type="primary">sucC</name>
    <name evidence="12" type="ORF">GR138_20640</name>
</gene>
<dbReference type="HAMAP" id="MF_00558">
    <property type="entry name" value="Succ_CoA_beta"/>
    <property type="match status" value="1"/>
</dbReference>
<keyword evidence="2 10" id="KW-0816">Tricarboxylic acid cycle</keyword>
<comment type="pathway">
    <text evidence="10">Carbohydrate metabolism; tricarboxylic acid cycle; succinate from succinyl-CoA (ligase route): step 1/1.</text>
</comment>
<feature type="domain" description="ATP-grasp" evidence="11">
    <location>
        <begin position="9"/>
        <end position="55"/>
    </location>
</feature>
<dbReference type="Gene3D" id="3.40.50.261">
    <property type="entry name" value="Succinyl-CoA synthetase domains"/>
    <property type="match status" value="1"/>
</dbReference>
<keyword evidence="5 10" id="KW-0547">Nucleotide-binding</keyword>
<sequence>MNIHEYQGKALLKSFGAPVAEGVAIFSADEAEAAAKSLPGPLYVVKSQIHAGGRGKGKFKELGPDAKGGVRLAFSIEEAKAHAKEMLGNTLVTAQTGPAGKQVNRLYIEDGADIDRELYLSLLVDRSVGQVAFVVSTEGGMDIEAVAHDTPEKILTVAINPEAGVTADDLAKLTSALKLDGEAKADAEKLFPILYKAFVEKDMSLLEINPLIVMKNGRMRVLDAKVSFDGNALFRHDDIKALRDETEEDAKEIEASKWDLAYVALDGNIGCMVNGAGLAMATMDIIKLYGKEPANFCDVGGGAGKEKVAAAFKIITADPKVEGILVNIFGGIMKCDVIAEGVVAAVQEVGLKVPLVVRLEGTNVELGKKILNESGLAITAADDLDDAAKKIVAAING</sequence>
<dbReference type="GO" id="GO:0005524">
    <property type="term" value="F:ATP binding"/>
    <property type="evidence" value="ECO:0007669"/>
    <property type="project" value="UniProtKB-UniRule"/>
</dbReference>
<evidence type="ECO:0000256" key="5">
    <source>
        <dbReference type="ARBA" id="ARBA00022741"/>
    </source>
</evidence>
<dbReference type="GO" id="GO:0042709">
    <property type="term" value="C:succinate-CoA ligase complex"/>
    <property type="evidence" value="ECO:0007669"/>
    <property type="project" value="TreeGrafter"/>
</dbReference>
<dbReference type="Gene3D" id="3.30.1490.20">
    <property type="entry name" value="ATP-grasp fold, A domain"/>
    <property type="match status" value="1"/>
</dbReference>
<name>A0A6N8SEW2_9HYPH</name>
<comment type="caution">
    <text evidence="12">The sequence shown here is derived from an EMBL/GenBank/DDBJ whole genome shotgun (WGS) entry which is preliminary data.</text>
</comment>
<dbReference type="Pfam" id="PF08442">
    <property type="entry name" value="ATP-grasp_2"/>
    <property type="match status" value="1"/>
</dbReference>
<dbReference type="GO" id="GO:0004775">
    <property type="term" value="F:succinate-CoA ligase (ADP-forming) activity"/>
    <property type="evidence" value="ECO:0007669"/>
    <property type="project" value="UniProtKB-UniRule"/>
</dbReference>
<dbReference type="GO" id="GO:0000287">
    <property type="term" value="F:magnesium ion binding"/>
    <property type="evidence" value="ECO:0007669"/>
    <property type="project" value="UniProtKB-UniRule"/>
</dbReference>
<dbReference type="FunFam" id="3.30.470.20:FF:000002">
    <property type="entry name" value="Succinate--CoA ligase [ADP-forming] subunit beta"/>
    <property type="match status" value="1"/>
</dbReference>
<comment type="catalytic activity">
    <reaction evidence="10">
        <text>succinate + ATP + CoA = succinyl-CoA + ADP + phosphate</text>
        <dbReference type="Rhea" id="RHEA:17661"/>
        <dbReference type="ChEBI" id="CHEBI:30031"/>
        <dbReference type="ChEBI" id="CHEBI:30616"/>
        <dbReference type="ChEBI" id="CHEBI:43474"/>
        <dbReference type="ChEBI" id="CHEBI:57287"/>
        <dbReference type="ChEBI" id="CHEBI:57292"/>
        <dbReference type="ChEBI" id="CHEBI:456216"/>
        <dbReference type="EC" id="6.2.1.5"/>
    </reaction>
</comment>
<feature type="binding site" evidence="10">
    <location>
        <position position="109"/>
    </location>
    <ligand>
        <name>ATP</name>
        <dbReference type="ChEBI" id="CHEBI:30616"/>
    </ligand>
</feature>
<dbReference type="SUPFAM" id="SSF56059">
    <property type="entry name" value="Glutathione synthetase ATP-binding domain-like"/>
    <property type="match status" value="1"/>
</dbReference>